<protein>
    <submittedName>
        <fullName evidence="2">Uma2 family endonuclease</fullName>
    </submittedName>
</protein>
<dbReference type="Gene3D" id="3.90.1570.10">
    <property type="entry name" value="tt1808, chain A"/>
    <property type="match status" value="1"/>
</dbReference>
<comment type="caution">
    <text evidence="2">The sequence shown here is derived from an EMBL/GenBank/DDBJ whole genome shotgun (WGS) entry which is preliminary data.</text>
</comment>
<sequence>MSDIQGTSALKQGERFTIAQRNAWPGDERWELIGGVAYNMSPAPRVPHQRLTLQFAASLFNFLEGKPCQPFISPVDVYLPDASAENEETVVQPDVFVVCDSEKIKDDGIHGAPDFIVEVLSDSTAYKDLTIKKQAYERSGVQEYWIINPDTGSIFISLLDQGRFLPMTEILRGNRATSTVLDGFTFTLR</sequence>
<evidence type="ECO:0000313" key="2">
    <source>
        <dbReference type="EMBL" id="HFH29331.1"/>
    </source>
</evidence>
<feature type="domain" description="Putative restriction endonuclease" evidence="1">
    <location>
        <begin position="24"/>
        <end position="187"/>
    </location>
</feature>
<organism evidence="2">
    <name type="scientific">Gracilinema caldarium</name>
    <dbReference type="NCBI Taxonomy" id="215591"/>
    <lineage>
        <taxon>Bacteria</taxon>
        <taxon>Pseudomonadati</taxon>
        <taxon>Spirochaetota</taxon>
        <taxon>Spirochaetia</taxon>
        <taxon>Spirochaetales</taxon>
        <taxon>Breznakiellaceae</taxon>
        <taxon>Gracilinema</taxon>
    </lineage>
</organism>
<dbReference type="InterPro" id="IPR012296">
    <property type="entry name" value="Nuclease_put_TT1808"/>
</dbReference>
<dbReference type="Pfam" id="PF05685">
    <property type="entry name" value="Uma2"/>
    <property type="match status" value="1"/>
</dbReference>
<dbReference type="InterPro" id="IPR008538">
    <property type="entry name" value="Uma2"/>
</dbReference>
<dbReference type="PANTHER" id="PTHR36558:SF1">
    <property type="entry name" value="RESTRICTION ENDONUCLEASE DOMAIN-CONTAINING PROTEIN-RELATED"/>
    <property type="match status" value="1"/>
</dbReference>
<accession>A0A7C3E719</accession>
<dbReference type="EMBL" id="DSVL01000230">
    <property type="protein sequence ID" value="HFH29331.1"/>
    <property type="molecule type" value="Genomic_DNA"/>
</dbReference>
<keyword evidence="2" id="KW-0378">Hydrolase</keyword>
<proteinExistence type="predicted"/>
<keyword evidence="2" id="KW-0540">Nuclease</keyword>
<name>A0A7C3E719_9SPIR</name>
<dbReference type="GO" id="GO:0004519">
    <property type="term" value="F:endonuclease activity"/>
    <property type="evidence" value="ECO:0007669"/>
    <property type="project" value="UniProtKB-KW"/>
</dbReference>
<dbReference type="PANTHER" id="PTHR36558">
    <property type="entry name" value="GLR1098 PROTEIN"/>
    <property type="match status" value="1"/>
</dbReference>
<evidence type="ECO:0000259" key="1">
    <source>
        <dbReference type="Pfam" id="PF05685"/>
    </source>
</evidence>
<dbReference type="InterPro" id="IPR011335">
    <property type="entry name" value="Restrct_endonuc-II-like"/>
</dbReference>
<keyword evidence="2" id="KW-0255">Endonuclease</keyword>
<dbReference type="SUPFAM" id="SSF52980">
    <property type="entry name" value="Restriction endonuclease-like"/>
    <property type="match status" value="1"/>
</dbReference>
<dbReference type="CDD" id="cd06260">
    <property type="entry name" value="DUF820-like"/>
    <property type="match status" value="1"/>
</dbReference>
<dbReference type="AlphaFoldDB" id="A0A7C3E719"/>
<reference evidence="2" key="1">
    <citation type="journal article" date="2020" name="mSystems">
        <title>Genome- and Community-Level Interaction Insights into Carbon Utilization and Element Cycling Functions of Hydrothermarchaeota in Hydrothermal Sediment.</title>
        <authorList>
            <person name="Zhou Z."/>
            <person name="Liu Y."/>
            <person name="Xu W."/>
            <person name="Pan J."/>
            <person name="Luo Z.H."/>
            <person name="Li M."/>
        </authorList>
    </citation>
    <scope>NUCLEOTIDE SEQUENCE [LARGE SCALE GENOMIC DNA]</scope>
    <source>
        <strain evidence="2">SpSt-503</strain>
    </source>
</reference>
<gene>
    <name evidence="2" type="ORF">ENS59_07440</name>
</gene>